<gene>
    <name evidence="1" type="ORF">JOF59_005892</name>
</gene>
<dbReference type="RefSeq" id="WP_056791508.1">
    <property type="nucleotide sequence ID" value="NZ_BMWJ01000023.1"/>
</dbReference>
<dbReference type="Proteomes" id="UP001519311">
    <property type="component" value="Unassembled WGS sequence"/>
</dbReference>
<keyword evidence="2" id="KW-1185">Reference proteome</keyword>
<evidence type="ECO:0000313" key="2">
    <source>
        <dbReference type="Proteomes" id="UP001519311"/>
    </source>
</evidence>
<evidence type="ECO:0000313" key="1">
    <source>
        <dbReference type="EMBL" id="MBP2363400.1"/>
    </source>
</evidence>
<accession>A0ABS4VHN9</accession>
<proteinExistence type="predicted"/>
<sequence length="121" mass="13335">MERLYADINGKSDRLKKVASGLALVNAEDDARQMHEKRALIIGNVSVGDSTVTASDISRKAPKVVLTSCLDISKWQVVKADTKKPAPLPSTRLTKYVINSTLEKWAQGWVVIEDKPQEKAC</sequence>
<protein>
    <recommendedName>
        <fullName evidence="3">Secreted protein/lipoprotein</fullName>
    </recommendedName>
</protein>
<organism evidence="1 2">
    <name type="scientific">Streptomyces clavifer</name>
    <dbReference type="NCBI Taxonomy" id="68188"/>
    <lineage>
        <taxon>Bacteria</taxon>
        <taxon>Bacillati</taxon>
        <taxon>Actinomycetota</taxon>
        <taxon>Actinomycetes</taxon>
        <taxon>Kitasatosporales</taxon>
        <taxon>Streptomycetaceae</taxon>
        <taxon>Streptomyces</taxon>
    </lineage>
</organism>
<comment type="caution">
    <text evidence="1">The sequence shown here is derived from an EMBL/GenBank/DDBJ whole genome shotgun (WGS) entry which is preliminary data.</text>
</comment>
<reference evidence="1 2" key="1">
    <citation type="submission" date="2021-03" db="EMBL/GenBank/DDBJ databases">
        <title>Sequencing the genomes of 1000 actinobacteria strains.</title>
        <authorList>
            <person name="Klenk H.-P."/>
        </authorList>
    </citation>
    <scope>NUCLEOTIDE SEQUENCE [LARGE SCALE GENOMIC DNA]</scope>
    <source>
        <strain evidence="1 2">DSM 40843</strain>
    </source>
</reference>
<dbReference type="EMBL" id="JAGINS010000002">
    <property type="protein sequence ID" value="MBP2363400.1"/>
    <property type="molecule type" value="Genomic_DNA"/>
</dbReference>
<name>A0ABS4VHN9_9ACTN</name>
<evidence type="ECO:0008006" key="3">
    <source>
        <dbReference type="Google" id="ProtNLM"/>
    </source>
</evidence>